<dbReference type="FunFam" id="1.10.10.10:FF:000005">
    <property type="entry name" value="Two-component system response regulator"/>
    <property type="match status" value="1"/>
</dbReference>
<evidence type="ECO:0000256" key="4">
    <source>
        <dbReference type="ARBA" id="ARBA00023015"/>
    </source>
</evidence>
<proteinExistence type="predicted"/>
<dbReference type="GO" id="GO:0032993">
    <property type="term" value="C:protein-DNA complex"/>
    <property type="evidence" value="ECO:0007669"/>
    <property type="project" value="TreeGrafter"/>
</dbReference>
<dbReference type="InterPro" id="IPR001789">
    <property type="entry name" value="Sig_transdc_resp-reg_receiver"/>
</dbReference>
<accession>A0A1M6S1Y1</accession>
<evidence type="ECO:0000259" key="10">
    <source>
        <dbReference type="PROSITE" id="PS50110"/>
    </source>
</evidence>
<dbReference type="InterPro" id="IPR011006">
    <property type="entry name" value="CheY-like_superfamily"/>
</dbReference>
<evidence type="ECO:0000256" key="9">
    <source>
        <dbReference type="PROSITE-ProRule" id="PRU01091"/>
    </source>
</evidence>
<feature type="domain" description="OmpR/PhoB-type" evidence="11">
    <location>
        <begin position="127"/>
        <end position="225"/>
    </location>
</feature>
<evidence type="ECO:0000256" key="5">
    <source>
        <dbReference type="ARBA" id="ARBA00023125"/>
    </source>
</evidence>
<dbReference type="PROSITE" id="PS50110">
    <property type="entry name" value="RESPONSE_REGULATORY"/>
    <property type="match status" value="1"/>
</dbReference>
<protein>
    <recommendedName>
        <fullName evidence="1">Stage 0 sporulation protein A homolog</fullName>
    </recommendedName>
</protein>
<dbReference type="SMART" id="SM00862">
    <property type="entry name" value="Trans_reg_C"/>
    <property type="match status" value="1"/>
</dbReference>
<name>A0A1M6S1Y1_9FIRM</name>
<evidence type="ECO:0000259" key="11">
    <source>
        <dbReference type="PROSITE" id="PS51755"/>
    </source>
</evidence>
<dbReference type="OrthoDB" id="9790454at2"/>
<comment type="function">
    <text evidence="7">May play the central regulatory role in sporulation. It may be an element of the effector pathway responsible for the activation of sporulation genes in response to nutritional stress. Spo0A may act in concert with spo0H (a sigma factor) to control the expression of some genes that are critical to the sporulation process.</text>
</comment>
<evidence type="ECO:0000256" key="3">
    <source>
        <dbReference type="ARBA" id="ARBA00023012"/>
    </source>
</evidence>
<dbReference type="Pfam" id="PF00072">
    <property type="entry name" value="Response_reg"/>
    <property type="match status" value="1"/>
</dbReference>
<dbReference type="SMART" id="SM00448">
    <property type="entry name" value="REC"/>
    <property type="match status" value="1"/>
</dbReference>
<dbReference type="GO" id="GO:0000976">
    <property type="term" value="F:transcription cis-regulatory region binding"/>
    <property type="evidence" value="ECO:0007669"/>
    <property type="project" value="TreeGrafter"/>
</dbReference>
<evidence type="ECO:0000313" key="12">
    <source>
        <dbReference type="EMBL" id="SHK38619.1"/>
    </source>
</evidence>
<feature type="domain" description="Response regulatory" evidence="10">
    <location>
        <begin position="5"/>
        <end position="118"/>
    </location>
</feature>
<feature type="DNA-binding region" description="OmpR/PhoB-type" evidence="9">
    <location>
        <begin position="127"/>
        <end position="225"/>
    </location>
</feature>
<evidence type="ECO:0000256" key="8">
    <source>
        <dbReference type="PROSITE-ProRule" id="PRU00169"/>
    </source>
</evidence>
<dbReference type="Pfam" id="PF00486">
    <property type="entry name" value="Trans_reg_C"/>
    <property type="match status" value="1"/>
</dbReference>
<dbReference type="GO" id="GO:0006355">
    <property type="term" value="P:regulation of DNA-templated transcription"/>
    <property type="evidence" value="ECO:0007669"/>
    <property type="project" value="InterPro"/>
</dbReference>
<keyword evidence="5 9" id="KW-0238">DNA-binding</keyword>
<dbReference type="InterPro" id="IPR036388">
    <property type="entry name" value="WH-like_DNA-bd_sf"/>
</dbReference>
<organism evidence="12 13">
    <name type="scientific">Desulforamulus aeronauticus DSM 10349</name>
    <dbReference type="NCBI Taxonomy" id="1121421"/>
    <lineage>
        <taxon>Bacteria</taxon>
        <taxon>Bacillati</taxon>
        <taxon>Bacillota</taxon>
        <taxon>Clostridia</taxon>
        <taxon>Eubacteriales</taxon>
        <taxon>Peptococcaceae</taxon>
        <taxon>Desulforamulus</taxon>
    </lineage>
</organism>
<dbReference type="AlphaFoldDB" id="A0A1M6S1Y1"/>
<evidence type="ECO:0000256" key="6">
    <source>
        <dbReference type="ARBA" id="ARBA00023163"/>
    </source>
</evidence>
<dbReference type="CDD" id="cd17574">
    <property type="entry name" value="REC_OmpR"/>
    <property type="match status" value="1"/>
</dbReference>
<dbReference type="Gene3D" id="1.10.10.10">
    <property type="entry name" value="Winged helix-like DNA-binding domain superfamily/Winged helix DNA-binding domain"/>
    <property type="match status" value="1"/>
</dbReference>
<dbReference type="InterPro" id="IPR039420">
    <property type="entry name" value="WalR-like"/>
</dbReference>
<evidence type="ECO:0000256" key="7">
    <source>
        <dbReference type="ARBA" id="ARBA00024867"/>
    </source>
</evidence>
<dbReference type="EMBL" id="FRAR01000012">
    <property type="protein sequence ID" value="SHK38619.1"/>
    <property type="molecule type" value="Genomic_DNA"/>
</dbReference>
<dbReference type="FunFam" id="3.40.50.2300:FF:000001">
    <property type="entry name" value="DNA-binding response regulator PhoB"/>
    <property type="match status" value="1"/>
</dbReference>
<dbReference type="STRING" id="1121421.SAMN02745123_01677"/>
<dbReference type="PANTHER" id="PTHR48111">
    <property type="entry name" value="REGULATOR OF RPOS"/>
    <property type="match status" value="1"/>
</dbReference>
<dbReference type="Gene3D" id="3.40.50.2300">
    <property type="match status" value="1"/>
</dbReference>
<keyword evidence="3" id="KW-0902">Two-component regulatory system</keyword>
<keyword evidence="4" id="KW-0805">Transcription regulation</keyword>
<dbReference type="PANTHER" id="PTHR48111:SF22">
    <property type="entry name" value="REGULATOR OF RPOS"/>
    <property type="match status" value="1"/>
</dbReference>
<dbReference type="InterPro" id="IPR001867">
    <property type="entry name" value="OmpR/PhoB-type_DNA-bd"/>
</dbReference>
<keyword evidence="2 8" id="KW-0597">Phosphoprotein</keyword>
<evidence type="ECO:0000256" key="1">
    <source>
        <dbReference type="ARBA" id="ARBA00018672"/>
    </source>
</evidence>
<dbReference type="GO" id="GO:0000156">
    <property type="term" value="F:phosphorelay response regulator activity"/>
    <property type="evidence" value="ECO:0007669"/>
    <property type="project" value="TreeGrafter"/>
</dbReference>
<dbReference type="Proteomes" id="UP000183997">
    <property type="component" value="Unassembled WGS sequence"/>
</dbReference>
<dbReference type="CDD" id="cd00383">
    <property type="entry name" value="trans_reg_C"/>
    <property type="match status" value="1"/>
</dbReference>
<dbReference type="GO" id="GO:0005829">
    <property type="term" value="C:cytosol"/>
    <property type="evidence" value="ECO:0007669"/>
    <property type="project" value="TreeGrafter"/>
</dbReference>
<reference evidence="13" key="1">
    <citation type="submission" date="2016-11" db="EMBL/GenBank/DDBJ databases">
        <authorList>
            <person name="Varghese N."/>
            <person name="Submissions S."/>
        </authorList>
    </citation>
    <scope>NUCLEOTIDE SEQUENCE [LARGE SCALE GENOMIC DNA]</scope>
    <source>
        <strain evidence="13">DSM 10349</strain>
    </source>
</reference>
<evidence type="ECO:0000313" key="13">
    <source>
        <dbReference type="Proteomes" id="UP000183997"/>
    </source>
</evidence>
<dbReference type="SUPFAM" id="SSF52172">
    <property type="entry name" value="CheY-like"/>
    <property type="match status" value="1"/>
</dbReference>
<gene>
    <name evidence="12" type="ORF">SAMN02745123_01677</name>
</gene>
<dbReference type="Gene3D" id="6.10.250.690">
    <property type="match status" value="1"/>
</dbReference>
<feature type="modified residue" description="4-aspartylphosphate" evidence="8">
    <location>
        <position position="54"/>
    </location>
</feature>
<sequence length="227" mass="26481">MNEQKILLIEDEVKISRFLELELKHEGYQVEQAYDGRTGLTKALDGDFALIILDIMLPSINGLEILRRIRKNSDIPVIMLTAKDETMDKVMGLDMGADDYITKPFAIEELLARIRVALKRKAQVMKSSLLEVNELRLDLDKYSVSYNQHPIELTKREFDLLKYLLENKNIVLTREKLVEAVWGYDYMGDTNIVDVYIRYLRSKIDDRFNHKIIHTVRGVGYLLKDEE</sequence>
<keyword evidence="6" id="KW-0804">Transcription</keyword>
<dbReference type="PROSITE" id="PS51755">
    <property type="entry name" value="OMPR_PHOB"/>
    <property type="match status" value="1"/>
</dbReference>
<keyword evidence="13" id="KW-1185">Reference proteome</keyword>
<evidence type="ECO:0000256" key="2">
    <source>
        <dbReference type="ARBA" id="ARBA00022553"/>
    </source>
</evidence>
<dbReference type="RefSeq" id="WP_072913005.1">
    <property type="nucleotide sequence ID" value="NZ_FRAR01000012.1"/>
</dbReference>